<feature type="region of interest" description="Disordered" evidence="1">
    <location>
        <begin position="26"/>
        <end position="50"/>
    </location>
</feature>
<evidence type="ECO:0000313" key="5">
    <source>
        <dbReference type="Proteomes" id="UP000030832"/>
    </source>
</evidence>
<evidence type="ECO:0000313" key="4">
    <source>
        <dbReference type="EMBL" id="KHF41699.1"/>
    </source>
</evidence>
<dbReference type="PROSITE" id="PS51257">
    <property type="entry name" value="PROKAR_LIPOPROTEIN"/>
    <property type="match status" value="1"/>
</dbReference>
<feature type="chain" id="PRO_5002076449" description="DUF3887 domain-containing protein" evidence="2">
    <location>
        <begin position="23"/>
        <end position="152"/>
    </location>
</feature>
<evidence type="ECO:0000256" key="2">
    <source>
        <dbReference type="SAM" id="SignalP"/>
    </source>
</evidence>
<protein>
    <recommendedName>
        <fullName evidence="3">DUF3887 domain-containing protein</fullName>
    </recommendedName>
</protein>
<dbReference type="AlphaFoldDB" id="A0A0B0INP0"/>
<gene>
    <name evidence="4" type="ORF">LQ50_03080</name>
</gene>
<proteinExistence type="predicted"/>
<name>A0A0B0INP0_9BACI</name>
<dbReference type="Gene3D" id="3.10.450.590">
    <property type="match status" value="1"/>
</dbReference>
<dbReference type="OrthoDB" id="2721765at2"/>
<feature type="domain" description="DUF3887" evidence="3">
    <location>
        <begin position="60"/>
        <end position="149"/>
    </location>
</feature>
<dbReference type="RefSeq" id="WP_034625937.1">
    <property type="nucleotide sequence ID" value="NZ_JRJU01000002.1"/>
</dbReference>
<dbReference type="Proteomes" id="UP000030832">
    <property type="component" value="Unassembled WGS sequence"/>
</dbReference>
<dbReference type="eggNOG" id="COG1073">
    <property type="taxonomic scope" value="Bacteria"/>
</dbReference>
<dbReference type="Pfam" id="PF13026">
    <property type="entry name" value="DUF3887"/>
    <property type="match status" value="1"/>
</dbReference>
<dbReference type="EMBL" id="JRJU01000002">
    <property type="protein sequence ID" value="KHF41699.1"/>
    <property type="molecule type" value="Genomic_DNA"/>
</dbReference>
<dbReference type="InterPro" id="IPR024981">
    <property type="entry name" value="DUF3887"/>
</dbReference>
<evidence type="ECO:0000256" key="1">
    <source>
        <dbReference type="SAM" id="MobiDB-lite"/>
    </source>
</evidence>
<keyword evidence="5" id="KW-1185">Reference proteome</keyword>
<accession>A0A0B0INP0</accession>
<comment type="caution">
    <text evidence="4">The sequence shown here is derived from an EMBL/GenBank/DDBJ whole genome shotgun (WGS) entry which is preliminary data.</text>
</comment>
<keyword evidence="2" id="KW-0732">Signal</keyword>
<evidence type="ECO:0000259" key="3">
    <source>
        <dbReference type="Pfam" id="PF13026"/>
    </source>
</evidence>
<organism evidence="4 5">
    <name type="scientific">Halalkalibacter okhensis</name>
    <dbReference type="NCBI Taxonomy" id="333138"/>
    <lineage>
        <taxon>Bacteria</taxon>
        <taxon>Bacillati</taxon>
        <taxon>Bacillota</taxon>
        <taxon>Bacilli</taxon>
        <taxon>Bacillales</taxon>
        <taxon>Bacillaceae</taxon>
        <taxon>Halalkalibacter</taxon>
    </lineage>
</organism>
<dbReference type="STRING" id="333138.LQ50_03080"/>
<sequence length="152" mass="17223">MKKYNVLMAVLASVVIITGCNAEQQQQENEIEENQELSTEESEIETEGNDFDIDESVSLAEQFIEQLSQGKYDEAIERFDDTMSAQISVAELGELWETIESQVGAFIDYDFESTQEVDGYLVVLLNGLFEEADVMFTISFDEQNQIAGFFIQ</sequence>
<reference evidence="4 5" key="1">
    <citation type="submission" date="2014-09" db="EMBL/GenBank/DDBJ databases">
        <title>Genome sequencing and annotation of Bacillus Okhensis strain Kh10-101T.</title>
        <authorList>
            <person name="Prakash J.S."/>
        </authorList>
    </citation>
    <scope>NUCLEOTIDE SEQUENCE [LARGE SCALE GENOMIC DNA]</scope>
    <source>
        <strain evidence="5">Kh10-101T</strain>
    </source>
</reference>
<feature type="signal peptide" evidence="2">
    <location>
        <begin position="1"/>
        <end position="22"/>
    </location>
</feature>
<feature type="compositionally biased region" description="Acidic residues" evidence="1">
    <location>
        <begin position="29"/>
        <end position="50"/>
    </location>
</feature>